<dbReference type="Gene3D" id="2.60.60.20">
    <property type="entry name" value="PLAT/LH2 domain"/>
    <property type="match status" value="1"/>
</dbReference>
<sequence>MMKHVLLFFCLASLTLSVSESKSDYLQHRAADSFSFGYIQTPANCSYLVIISTSCSSPKFTFEKIGIAFGDPYGKVIEKRLDNPASRTFEQCSVDVFEIYGACASPICYVYLQRSGAVDDWKPERVKIYGNNRWLLTFNFNFSLPDATWYGYNWCNDIPPYHLYPEKWLSLQKWFVFLRRW</sequence>
<proteinExistence type="predicted"/>
<evidence type="ECO:0000313" key="2">
    <source>
        <dbReference type="EMBL" id="CAJ1952549.1"/>
    </source>
</evidence>
<dbReference type="SUPFAM" id="SSF49723">
    <property type="entry name" value="Lipase/lipooxygenase domain (PLAT/LH2 domain)"/>
    <property type="match status" value="1"/>
</dbReference>
<reference evidence="2" key="1">
    <citation type="submission" date="2023-10" db="EMBL/GenBank/DDBJ databases">
        <authorList>
            <person name="Domelevo Entfellner J.-B."/>
        </authorList>
    </citation>
    <scope>NUCLEOTIDE SEQUENCE</scope>
</reference>
<dbReference type="InterPro" id="IPR036392">
    <property type="entry name" value="PLAT/LH2_dom_sf"/>
</dbReference>
<dbReference type="PANTHER" id="PTHR31718">
    <property type="entry name" value="PLAT DOMAIN-CONTAINING PROTEIN"/>
    <property type="match status" value="1"/>
</dbReference>
<dbReference type="InterPro" id="IPR010417">
    <property type="entry name" value="Embryo-specific_ATS3"/>
</dbReference>
<dbReference type="AlphaFoldDB" id="A0AA86VKD2"/>
<name>A0AA86VKD2_9FABA</name>
<keyword evidence="3" id="KW-1185">Reference proteome</keyword>
<feature type="chain" id="PRO_5041731001" evidence="1">
    <location>
        <begin position="18"/>
        <end position="181"/>
    </location>
</feature>
<accession>A0AA86VKD2</accession>
<gene>
    <name evidence="2" type="ORF">AYBTSS11_LOCUS15355</name>
</gene>
<evidence type="ECO:0000256" key="1">
    <source>
        <dbReference type="SAM" id="SignalP"/>
    </source>
</evidence>
<keyword evidence="1" id="KW-0732">Signal</keyword>
<dbReference type="Gramene" id="rna-AYBTSS11_LOCUS15355">
    <property type="protein sequence ID" value="CAJ1952549.1"/>
    <property type="gene ID" value="gene-AYBTSS11_LOCUS15355"/>
</dbReference>
<organism evidence="2 3">
    <name type="scientific">Sphenostylis stenocarpa</name>
    <dbReference type="NCBI Taxonomy" id="92480"/>
    <lineage>
        <taxon>Eukaryota</taxon>
        <taxon>Viridiplantae</taxon>
        <taxon>Streptophyta</taxon>
        <taxon>Embryophyta</taxon>
        <taxon>Tracheophyta</taxon>
        <taxon>Spermatophyta</taxon>
        <taxon>Magnoliopsida</taxon>
        <taxon>eudicotyledons</taxon>
        <taxon>Gunneridae</taxon>
        <taxon>Pentapetalae</taxon>
        <taxon>rosids</taxon>
        <taxon>fabids</taxon>
        <taxon>Fabales</taxon>
        <taxon>Fabaceae</taxon>
        <taxon>Papilionoideae</taxon>
        <taxon>50 kb inversion clade</taxon>
        <taxon>NPAAA clade</taxon>
        <taxon>indigoferoid/millettioid clade</taxon>
        <taxon>Phaseoleae</taxon>
        <taxon>Sphenostylis</taxon>
    </lineage>
</organism>
<dbReference type="PANTHER" id="PTHR31718:SF35">
    <property type="entry name" value="EMBRYO-SPECIFIC PROTEIN"/>
    <property type="match status" value="1"/>
</dbReference>
<dbReference type="Pfam" id="PF06232">
    <property type="entry name" value="ATS3"/>
    <property type="match status" value="1"/>
</dbReference>
<dbReference type="EMBL" id="OY731401">
    <property type="protein sequence ID" value="CAJ1952549.1"/>
    <property type="molecule type" value="Genomic_DNA"/>
</dbReference>
<evidence type="ECO:0000313" key="3">
    <source>
        <dbReference type="Proteomes" id="UP001189624"/>
    </source>
</evidence>
<protein>
    <submittedName>
        <fullName evidence="2">Uncharacterized protein</fullName>
    </submittedName>
</protein>
<feature type="signal peptide" evidence="1">
    <location>
        <begin position="1"/>
        <end position="17"/>
    </location>
</feature>
<dbReference type="Proteomes" id="UP001189624">
    <property type="component" value="Chromosome 4"/>
</dbReference>